<dbReference type="PROSITE" id="PS51353">
    <property type="entry name" value="ARSC"/>
    <property type="match status" value="1"/>
</dbReference>
<evidence type="ECO:0000313" key="3">
    <source>
        <dbReference type="EMBL" id="QEN03777.1"/>
    </source>
</evidence>
<comment type="similarity">
    <text evidence="1 2">Belongs to the ArsC family.</text>
</comment>
<evidence type="ECO:0000256" key="2">
    <source>
        <dbReference type="PROSITE-ProRule" id="PRU01282"/>
    </source>
</evidence>
<reference evidence="3 4" key="2">
    <citation type="submission" date="2019-09" db="EMBL/GenBank/DDBJ databases">
        <title>Complete Genome Sequence and Methylome Analysis of free living Spirochaetas.</title>
        <authorList>
            <person name="Leshcheva N."/>
            <person name="Mikheeva N."/>
        </authorList>
    </citation>
    <scope>NUCLEOTIDE SEQUENCE [LARGE SCALE GENOMIC DNA]</scope>
    <source>
        <strain evidence="3 4">P</strain>
    </source>
</reference>
<accession>A0A5C1Q8M4</accession>
<dbReference type="Pfam" id="PF03960">
    <property type="entry name" value="ArsC"/>
    <property type="match status" value="1"/>
</dbReference>
<evidence type="ECO:0000313" key="4">
    <source>
        <dbReference type="Proteomes" id="UP000323824"/>
    </source>
</evidence>
<dbReference type="KEGG" id="sper:EW093_03375"/>
<sequence length="112" mass="13013">MNIQIIGTKKCKDTQKVERFFKDRSIKYHFADLKERGISVGELNKISSGRDPEDLINKNSVTFKKKNFIYMDYNPLEEILEHPDLLVTPIIRSGNRVIIGFDQKAIKSLIEE</sequence>
<dbReference type="OrthoDB" id="9803749at2"/>
<dbReference type="InterPro" id="IPR006660">
    <property type="entry name" value="Arsenate_reductase-like"/>
</dbReference>
<dbReference type="SUPFAM" id="SSF52833">
    <property type="entry name" value="Thioredoxin-like"/>
    <property type="match status" value="1"/>
</dbReference>
<dbReference type="RefSeq" id="WP_149567035.1">
    <property type="nucleotide sequence ID" value="NZ_CP035807.1"/>
</dbReference>
<dbReference type="PANTHER" id="PTHR30041">
    <property type="entry name" value="ARSENATE REDUCTASE"/>
    <property type="match status" value="1"/>
</dbReference>
<organism evidence="3 4">
    <name type="scientific">Thiospirochaeta perfilievii</name>
    <dbReference type="NCBI Taxonomy" id="252967"/>
    <lineage>
        <taxon>Bacteria</taxon>
        <taxon>Pseudomonadati</taxon>
        <taxon>Spirochaetota</taxon>
        <taxon>Spirochaetia</taxon>
        <taxon>Spirochaetales</taxon>
        <taxon>Spirochaetaceae</taxon>
        <taxon>Thiospirochaeta</taxon>
    </lineage>
</organism>
<gene>
    <name evidence="3" type="ORF">EW093_03375</name>
</gene>
<protein>
    <submittedName>
        <fullName evidence="3">ArsC family transcriptional regulator</fullName>
    </submittedName>
</protein>
<dbReference type="EMBL" id="CP035807">
    <property type="protein sequence ID" value="QEN03777.1"/>
    <property type="molecule type" value="Genomic_DNA"/>
</dbReference>
<dbReference type="InterPro" id="IPR036249">
    <property type="entry name" value="Thioredoxin-like_sf"/>
</dbReference>
<evidence type="ECO:0000256" key="1">
    <source>
        <dbReference type="ARBA" id="ARBA00007198"/>
    </source>
</evidence>
<dbReference type="Proteomes" id="UP000323824">
    <property type="component" value="Chromosome"/>
</dbReference>
<keyword evidence="4" id="KW-1185">Reference proteome</keyword>
<proteinExistence type="inferred from homology"/>
<dbReference type="PANTHER" id="PTHR30041:SF8">
    <property type="entry name" value="PROTEIN YFFB"/>
    <property type="match status" value="1"/>
</dbReference>
<dbReference type="Gene3D" id="3.40.30.10">
    <property type="entry name" value="Glutaredoxin"/>
    <property type="match status" value="1"/>
</dbReference>
<name>A0A5C1Q8M4_9SPIO</name>
<reference evidence="3 4" key="1">
    <citation type="submission" date="2019-02" db="EMBL/GenBank/DDBJ databases">
        <authorList>
            <person name="Fomenkov A."/>
            <person name="Dubinina G."/>
            <person name="Grabovich M."/>
            <person name="Vincze T."/>
            <person name="Roberts R.J."/>
        </authorList>
    </citation>
    <scope>NUCLEOTIDE SEQUENCE [LARGE SCALE GENOMIC DNA]</scope>
    <source>
        <strain evidence="3 4">P</strain>
    </source>
</reference>
<dbReference type="AlphaFoldDB" id="A0A5C1Q8M4"/>